<dbReference type="InterPro" id="IPR004360">
    <property type="entry name" value="Glyas_Fos-R_dOase_dom"/>
</dbReference>
<reference evidence="3 4" key="1">
    <citation type="submission" date="2024-05" db="EMBL/GenBank/DDBJ databases">
        <title>Roseateles sp. DJS-2-20 16S ribosomal RNA gene Genome sequencing and assembly.</title>
        <authorList>
            <person name="Woo H."/>
        </authorList>
    </citation>
    <scope>NUCLEOTIDE SEQUENCE [LARGE SCALE GENOMIC DNA]</scope>
    <source>
        <strain evidence="3 4">DJS-2-20</strain>
    </source>
</reference>
<accession>A0ABV0G2A6</accession>
<protein>
    <submittedName>
        <fullName evidence="3">VOC family protein</fullName>
    </submittedName>
</protein>
<evidence type="ECO:0000313" key="4">
    <source>
        <dbReference type="Proteomes" id="UP001495147"/>
    </source>
</evidence>
<dbReference type="Gene3D" id="3.10.180.10">
    <property type="entry name" value="2,3-Dihydroxybiphenyl 1,2-Dioxygenase, domain 1"/>
    <property type="match status" value="1"/>
</dbReference>
<feature type="domain" description="VOC" evidence="2">
    <location>
        <begin position="9"/>
        <end position="123"/>
    </location>
</feature>
<gene>
    <name evidence="3" type="ORF">ABDJ85_10345</name>
</gene>
<evidence type="ECO:0000313" key="3">
    <source>
        <dbReference type="EMBL" id="MEO3691870.1"/>
    </source>
</evidence>
<proteinExistence type="predicted"/>
<dbReference type="RefSeq" id="WP_347704679.1">
    <property type="nucleotide sequence ID" value="NZ_JBDPZD010000002.1"/>
</dbReference>
<dbReference type="CDD" id="cd06587">
    <property type="entry name" value="VOC"/>
    <property type="match status" value="1"/>
</dbReference>
<dbReference type="InterPro" id="IPR029068">
    <property type="entry name" value="Glyas_Bleomycin-R_OHBP_Dase"/>
</dbReference>
<organism evidence="3 4">
    <name type="scientific">Roseateles paludis</name>
    <dbReference type="NCBI Taxonomy" id="3145238"/>
    <lineage>
        <taxon>Bacteria</taxon>
        <taxon>Pseudomonadati</taxon>
        <taxon>Pseudomonadota</taxon>
        <taxon>Betaproteobacteria</taxon>
        <taxon>Burkholderiales</taxon>
        <taxon>Sphaerotilaceae</taxon>
        <taxon>Roseateles</taxon>
    </lineage>
</organism>
<keyword evidence="1" id="KW-0479">Metal-binding</keyword>
<dbReference type="InterPro" id="IPR037523">
    <property type="entry name" value="VOC_core"/>
</dbReference>
<dbReference type="InterPro" id="IPR018146">
    <property type="entry name" value="Glyoxalase_1_CS"/>
</dbReference>
<evidence type="ECO:0000256" key="1">
    <source>
        <dbReference type="ARBA" id="ARBA00022723"/>
    </source>
</evidence>
<dbReference type="Pfam" id="PF00903">
    <property type="entry name" value="Glyoxalase"/>
    <property type="match status" value="1"/>
</dbReference>
<comment type="caution">
    <text evidence="3">The sequence shown here is derived from an EMBL/GenBank/DDBJ whole genome shotgun (WGS) entry which is preliminary data.</text>
</comment>
<keyword evidence="4" id="KW-1185">Reference proteome</keyword>
<dbReference type="Proteomes" id="UP001495147">
    <property type="component" value="Unassembled WGS sequence"/>
</dbReference>
<dbReference type="PROSITE" id="PS51819">
    <property type="entry name" value="VOC"/>
    <property type="match status" value="1"/>
</dbReference>
<dbReference type="PROSITE" id="PS00934">
    <property type="entry name" value="GLYOXALASE_I_1"/>
    <property type="match status" value="1"/>
</dbReference>
<dbReference type="EMBL" id="JBDPZD010000002">
    <property type="protein sequence ID" value="MEO3691870.1"/>
    <property type="molecule type" value="Genomic_DNA"/>
</dbReference>
<name>A0ABV0G2A6_9BURK</name>
<sequence length="124" mass="13937">MQTDTGITGIVQVALTVHDLDRATAFYRDTLGLRHLFSSNGMSFFDCGGVRLMLGLAEPGRPDHFSSIVYLRAPQIEQMAERLQARQVHFEQPLGMVAKLPHCEVWMALFRDSEGNLLGLMCER</sequence>
<evidence type="ECO:0000259" key="2">
    <source>
        <dbReference type="PROSITE" id="PS51819"/>
    </source>
</evidence>
<dbReference type="SUPFAM" id="SSF54593">
    <property type="entry name" value="Glyoxalase/Bleomycin resistance protein/Dihydroxybiphenyl dioxygenase"/>
    <property type="match status" value="1"/>
</dbReference>